<comment type="similarity">
    <text evidence="1">Belongs to the AfsR/DnrI/RedD regulatory family.</text>
</comment>
<organism evidence="10 11">
    <name type="scientific">Ammoniphilus resinae</name>
    <dbReference type="NCBI Taxonomy" id="861532"/>
    <lineage>
        <taxon>Bacteria</taxon>
        <taxon>Bacillati</taxon>
        <taxon>Bacillota</taxon>
        <taxon>Bacilli</taxon>
        <taxon>Bacillales</taxon>
        <taxon>Paenibacillaceae</taxon>
        <taxon>Aneurinibacillus group</taxon>
        <taxon>Ammoniphilus</taxon>
    </lineage>
</organism>
<dbReference type="Proteomes" id="UP001519343">
    <property type="component" value="Unassembled WGS sequence"/>
</dbReference>
<gene>
    <name evidence="10" type="ORF">J2Z37_000191</name>
</gene>
<evidence type="ECO:0000256" key="6">
    <source>
        <dbReference type="PROSITE-ProRule" id="PRU00169"/>
    </source>
</evidence>
<dbReference type="SUPFAM" id="SSF48452">
    <property type="entry name" value="TPR-like"/>
    <property type="match status" value="1"/>
</dbReference>
<accession>A0ABS4GIX2</accession>
<dbReference type="SMART" id="SM00862">
    <property type="entry name" value="Trans_reg_C"/>
    <property type="match status" value="1"/>
</dbReference>
<dbReference type="PANTHER" id="PTHR35807">
    <property type="entry name" value="TRANSCRIPTIONAL REGULATOR REDD-RELATED"/>
    <property type="match status" value="1"/>
</dbReference>
<evidence type="ECO:0000256" key="3">
    <source>
        <dbReference type="ARBA" id="ARBA00023015"/>
    </source>
</evidence>
<dbReference type="InterPro" id="IPR011006">
    <property type="entry name" value="CheY-like_superfamily"/>
</dbReference>
<dbReference type="Pfam" id="PF00486">
    <property type="entry name" value="Trans_reg_C"/>
    <property type="match status" value="1"/>
</dbReference>
<dbReference type="InterPro" id="IPR036388">
    <property type="entry name" value="WH-like_DNA-bd_sf"/>
</dbReference>
<dbReference type="EMBL" id="JAGGKT010000001">
    <property type="protein sequence ID" value="MBP1930204.1"/>
    <property type="molecule type" value="Genomic_DNA"/>
</dbReference>
<dbReference type="InterPro" id="IPR016032">
    <property type="entry name" value="Sig_transdc_resp-reg_C-effctor"/>
</dbReference>
<dbReference type="SMART" id="SM00448">
    <property type="entry name" value="REC"/>
    <property type="match status" value="1"/>
</dbReference>
<keyword evidence="2" id="KW-0902">Two-component regulatory system</keyword>
<keyword evidence="6" id="KW-0597">Phosphoprotein</keyword>
<dbReference type="InterPro" id="IPR011990">
    <property type="entry name" value="TPR-like_helical_dom_sf"/>
</dbReference>
<dbReference type="PROSITE" id="PS51755">
    <property type="entry name" value="OMPR_PHOB"/>
    <property type="match status" value="1"/>
</dbReference>
<dbReference type="SMART" id="SM01043">
    <property type="entry name" value="BTAD"/>
    <property type="match status" value="1"/>
</dbReference>
<feature type="DNA-binding region" description="OmpR/PhoB-type" evidence="7">
    <location>
        <begin position="124"/>
        <end position="226"/>
    </location>
</feature>
<evidence type="ECO:0000256" key="5">
    <source>
        <dbReference type="ARBA" id="ARBA00023163"/>
    </source>
</evidence>
<evidence type="ECO:0000256" key="1">
    <source>
        <dbReference type="ARBA" id="ARBA00005820"/>
    </source>
</evidence>
<feature type="domain" description="Response regulatory" evidence="8">
    <location>
        <begin position="3"/>
        <end position="117"/>
    </location>
</feature>
<evidence type="ECO:0000313" key="11">
    <source>
        <dbReference type="Proteomes" id="UP001519343"/>
    </source>
</evidence>
<dbReference type="SUPFAM" id="SSF46894">
    <property type="entry name" value="C-terminal effector domain of the bipartite response regulators"/>
    <property type="match status" value="1"/>
</dbReference>
<dbReference type="RefSeq" id="WP_209808009.1">
    <property type="nucleotide sequence ID" value="NZ_JAGGKT010000001.1"/>
</dbReference>
<dbReference type="InterPro" id="IPR001789">
    <property type="entry name" value="Sig_transdc_resp-reg_receiver"/>
</dbReference>
<keyword evidence="3" id="KW-0805">Transcription regulation</keyword>
<keyword evidence="4 7" id="KW-0238">DNA-binding</keyword>
<proteinExistence type="inferred from homology"/>
<name>A0ABS4GIX2_9BACL</name>
<dbReference type="SUPFAM" id="SSF52172">
    <property type="entry name" value="CheY-like"/>
    <property type="match status" value="1"/>
</dbReference>
<feature type="domain" description="OmpR/PhoB-type" evidence="9">
    <location>
        <begin position="124"/>
        <end position="226"/>
    </location>
</feature>
<evidence type="ECO:0000313" key="10">
    <source>
        <dbReference type="EMBL" id="MBP1930204.1"/>
    </source>
</evidence>
<protein>
    <submittedName>
        <fullName evidence="10">Two-component SAPR family response regulator</fullName>
    </submittedName>
</protein>
<dbReference type="Pfam" id="PF03704">
    <property type="entry name" value="BTAD"/>
    <property type="match status" value="1"/>
</dbReference>
<evidence type="ECO:0000259" key="8">
    <source>
        <dbReference type="PROSITE" id="PS50110"/>
    </source>
</evidence>
<evidence type="ECO:0000256" key="4">
    <source>
        <dbReference type="ARBA" id="ARBA00023125"/>
    </source>
</evidence>
<dbReference type="InterPro" id="IPR005158">
    <property type="entry name" value="BTAD"/>
</dbReference>
<sequence>MIHVLLIDDEEHALDILEILLNQMGNLVISGKYTNPMKAIEVIHHTQVDAVFLDIDMPGMKGMDVAKEIQRVNPNIQIIFTTAYAEYAIEAFEIRSLDYLLKPIRMERLADSVNRIQETKTEENTKIESRALVVCMGDFSIHLSNAKNEQIIWRTNKEKELCAFLIHHLGQVVHRDVILEALWPESNVEKARTYLHTCISLLRKNLRTFDLPATVTKTGSGYALDLGDMGCDVRELEELLDQILKGEAVLRPKWMEKLNHLYKADYMDHCDFDWARTKKESLAKKYVQALRYGFLYFKKVKQFSDAIECLHKILELTPESEQDGRELIKLLLILGKRNEAILVYRQLEASVKDQLGVELEEETKRLYLPFASMELGMRS</sequence>
<evidence type="ECO:0000256" key="7">
    <source>
        <dbReference type="PROSITE-ProRule" id="PRU01091"/>
    </source>
</evidence>
<dbReference type="Pfam" id="PF00072">
    <property type="entry name" value="Response_reg"/>
    <property type="match status" value="1"/>
</dbReference>
<dbReference type="Gene3D" id="3.40.50.2300">
    <property type="match status" value="1"/>
</dbReference>
<dbReference type="Gene3D" id="1.10.10.10">
    <property type="entry name" value="Winged helix-like DNA-binding domain superfamily/Winged helix DNA-binding domain"/>
    <property type="match status" value="1"/>
</dbReference>
<keyword evidence="5" id="KW-0804">Transcription</keyword>
<evidence type="ECO:0000259" key="9">
    <source>
        <dbReference type="PROSITE" id="PS51755"/>
    </source>
</evidence>
<keyword evidence="11" id="KW-1185">Reference proteome</keyword>
<evidence type="ECO:0000256" key="2">
    <source>
        <dbReference type="ARBA" id="ARBA00023012"/>
    </source>
</evidence>
<dbReference type="Gene3D" id="1.25.40.10">
    <property type="entry name" value="Tetratricopeptide repeat domain"/>
    <property type="match status" value="1"/>
</dbReference>
<dbReference type="InterPro" id="IPR001867">
    <property type="entry name" value="OmpR/PhoB-type_DNA-bd"/>
</dbReference>
<comment type="caution">
    <text evidence="10">The sequence shown here is derived from an EMBL/GenBank/DDBJ whole genome shotgun (WGS) entry which is preliminary data.</text>
</comment>
<reference evidence="10 11" key="1">
    <citation type="submission" date="2021-03" db="EMBL/GenBank/DDBJ databases">
        <title>Genomic Encyclopedia of Type Strains, Phase IV (KMG-IV): sequencing the most valuable type-strain genomes for metagenomic binning, comparative biology and taxonomic classification.</title>
        <authorList>
            <person name="Goeker M."/>
        </authorList>
    </citation>
    <scope>NUCLEOTIDE SEQUENCE [LARGE SCALE GENOMIC DNA]</scope>
    <source>
        <strain evidence="10 11">DSM 24738</strain>
    </source>
</reference>
<dbReference type="PROSITE" id="PS50110">
    <property type="entry name" value="RESPONSE_REGULATORY"/>
    <property type="match status" value="1"/>
</dbReference>
<feature type="modified residue" description="4-aspartylphosphate" evidence="6">
    <location>
        <position position="54"/>
    </location>
</feature>
<dbReference type="InterPro" id="IPR051677">
    <property type="entry name" value="AfsR-DnrI-RedD_regulator"/>
</dbReference>